<accession>C1G4L9</accession>
<dbReference type="VEuPathDB" id="FungiDB:PADG_01885"/>
<dbReference type="RefSeq" id="XP_010757618.1">
    <property type="nucleotide sequence ID" value="XM_010759316.1"/>
</dbReference>
<organism evidence="1 2">
    <name type="scientific">Paracoccidioides brasiliensis (strain Pb18)</name>
    <dbReference type="NCBI Taxonomy" id="502780"/>
    <lineage>
        <taxon>Eukaryota</taxon>
        <taxon>Fungi</taxon>
        <taxon>Dikarya</taxon>
        <taxon>Ascomycota</taxon>
        <taxon>Pezizomycotina</taxon>
        <taxon>Eurotiomycetes</taxon>
        <taxon>Eurotiomycetidae</taxon>
        <taxon>Onygenales</taxon>
        <taxon>Ajellomycetaceae</taxon>
        <taxon>Paracoccidioides</taxon>
    </lineage>
</organism>
<reference evidence="1 2" key="1">
    <citation type="journal article" date="2011" name="PLoS Genet.">
        <title>Comparative genomic analysis of human fungal pathogens causing paracoccidioidomycosis.</title>
        <authorList>
            <person name="Desjardins C.A."/>
            <person name="Champion M.D."/>
            <person name="Holder J.W."/>
            <person name="Muszewska A."/>
            <person name="Goldberg J."/>
            <person name="Bailao A.M."/>
            <person name="Brigido M.M."/>
            <person name="Ferreira M.E."/>
            <person name="Garcia A.M."/>
            <person name="Grynberg M."/>
            <person name="Gujja S."/>
            <person name="Heiman D.I."/>
            <person name="Henn M.R."/>
            <person name="Kodira C.D."/>
            <person name="Leon-Narvaez H."/>
            <person name="Longo L.V."/>
            <person name="Ma L.J."/>
            <person name="Malavazi I."/>
            <person name="Matsuo A.L."/>
            <person name="Morais F.V."/>
            <person name="Pereira M."/>
            <person name="Rodriguez-Brito S."/>
            <person name="Sakthikumar S."/>
            <person name="Salem-Izacc S.M."/>
            <person name="Sykes S.M."/>
            <person name="Teixeira M.M."/>
            <person name="Vallejo M.C."/>
            <person name="Walter M.E."/>
            <person name="Yandava C."/>
            <person name="Young S."/>
            <person name="Zeng Q."/>
            <person name="Zucker J."/>
            <person name="Felipe M.S."/>
            <person name="Goldman G.H."/>
            <person name="Haas B.J."/>
            <person name="McEwen J.G."/>
            <person name="Nino-Vega G."/>
            <person name="Puccia R."/>
            <person name="San-Blas G."/>
            <person name="Soares C.M."/>
            <person name="Birren B.W."/>
            <person name="Cuomo C.A."/>
        </authorList>
    </citation>
    <scope>NUCLEOTIDE SEQUENCE [LARGE SCALE GENOMIC DNA]</scope>
    <source>
        <strain evidence="1 2">Pb18</strain>
    </source>
</reference>
<evidence type="ECO:0000313" key="1">
    <source>
        <dbReference type="EMBL" id="EEH45735.1"/>
    </source>
</evidence>
<proteinExistence type="predicted"/>
<dbReference type="GeneID" id="22581466"/>
<name>C1G4L9_PARBD</name>
<dbReference type="HOGENOM" id="CLU_1835767_0_0_1"/>
<dbReference type="AlphaFoldDB" id="C1G4L9"/>
<protein>
    <submittedName>
        <fullName evidence="1">Uncharacterized protein</fullName>
    </submittedName>
</protein>
<keyword evidence="2" id="KW-1185">Reference proteome</keyword>
<sequence>MYRPESSLMVILTDNTKATNLNTKRSINEVDATRDLQKRDTLPYGRFQCDEDEDYIMFGDLSLVYSMAEFPIAWPDVPKLITGYDGAILPSNMPMALEASSHPTAKGCPTPCDRWIGRNHSGLHPFIQICEHTLFGIVAV</sequence>
<dbReference type="Proteomes" id="UP000001628">
    <property type="component" value="Unassembled WGS sequence"/>
</dbReference>
<gene>
    <name evidence="1" type="ORF">PADG_01885</name>
</gene>
<evidence type="ECO:0000313" key="2">
    <source>
        <dbReference type="Proteomes" id="UP000001628"/>
    </source>
</evidence>
<dbReference type="KEGG" id="pbn:PADG_01885"/>
<dbReference type="InParanoid" id="C1G4L9"/>
<dbReference type="EMBL" id="KN275958">
    <property type="protein sequence ID" value="EEH45735.1"/>
    <property type="molecule type" value="Genomic_DNA"/>
</dbReference>